<dbReference type="AlphaFoldDB" id="F4R6N6"/>
<proteinExistence type="predicted"/>
<dbReference type="OrthoDB" id="8062037at2759"/>
<gene>
    <name evidence="2" type="ORF">MELLADRAFT_58990</name>
</gene>
<dbReference type="Proteomes" id="UP000001072">
    <property type="component" value="Unassembled WGS sequence"/>
</dbReference>
<feature type="chain" id="PRO_5003314847" description="RING-type domain-containing protein" evidence="1">
    <location>
        <begin position="19"/>
        <end position="538"/>
    </location>
</feature>
<dbReference type="InParanoid" id="F4R6N6"/>
<evidence type="ECO:0008006" key="4">
    <source>
        <dbReference type="Google" id="ProtNLM"/>
    </source>
</evidence>
<sequence length="538" mass="61615">MLFLVLAWYLTLVSIVLGELRIPLLAVHKPKVRDFSGEHALVSLTEGSQGASAKTFEWINPEEKIARLKAIEIFKISENNIRLSPGPTTWSQITDLLAKWMVILPENRDLVHLVQTVPTHNESLERLVKATRGVVRWFYEAVDLWDEGSPLDKTVLLALETLQGDNLTALERLWVLSLSRLLQSYLPRGDLKPIRLDPNMGPVCRGALELFLTEGIDLTHAMDDKIEVVPASEGQYISPFNSKKLENTGQLIWTPSKALERVELIVKIKNHFEDFEKDNPTANFMKIYDSLLQTKSKSIKREFVWLTLRCMQHMVVETTPKKEKECIFHILDHISTFSQESRKYIQEHVAQKDNFGEIYQSMSNKFRYQAELRPRVKKYFAGEDIDPYIGNLLLPFIGLTPVSLDHIKHVITSLHLQQYALSHGQEELYGLDLEKAHKYNEDHHFVLDTLHIASPYVEGSKELLDSKSEAHSKSLELNLGLSLNLPMENSNHLSLAIKDKNYDPCAICTEEFFQGQRVIQLTCFHSHKLHAQCMDVSS</sequence>
<evidence type="ECO:0000313" key="3">
    <source>
        <dbReference type="Proteomes" id="UP000001072"/>
    </source>
</evidence>
<dbReference type="VEuPathDB" id="FungiDB:MELLADRAFT_58990"/>
<evidence type="ECO:0000256" key="1">
    <source>
        <dbReference type="SAM" id="SignalP"/>
    </source>
</evidence>
<accession>F4R6N6</accession>
<evidence type="ECO:0000313" key="2">
    <source>
        <dbReference type="EMBL" id="EGG11909.1"/>
    </source>
</evidence>
<dbReference type="EMBL" id="GL883091">
    <property type="protein sequence ID" value="EGG11909.1"/>
    <property type="molecule type" value="Genomic_DNA"/>
</dbReference>
<keyword evidence="1" id="KW-0732">Signal</keyword>
<dbReference type="KEGG" id="mlr:MELLADRAFT_58990"/>
<name>F4R6N6_MELLP</name>
<feature type="signal peptide" evidence="1">
    <location>
        <begin position="1"/>
        <end position="18"/>
    </location>
</feature>
<dbReference type="SUPFAM" id="SSF57850">
    <property type="entry name" value="RING/U-box"/>
    <property type="match status" value="1"/>
</dbReference>
<organism evidence="3">
    <name type="scientific">Melampsora larici-populina (strain 98AG31 / pathotype 3-4-7)</name>
    <name type="common">Poplar leaf rust fungus</name>
    <dbReference type="NCBI Taxonomy" id="747676"/>
    <lineage>
        <taxon>Eukaryota</taxon>
        <taxon>Fungi</taxon>
        <taxon>Dikarya</taxon>
        <taxon>Basidiomycota</taxon>
        <taxon>Pucciniomycotina</taxon>
        <taxon>Pucciniomycetes</taxon>
        <taxon>Pucciniales</taxon>
        <taxon>Melampsoraceae</taxon>
        <taxon>Melampsora</taxon>
    </lineage>
</organism>
<protein>
    <recommendedName>
        <fullName evidence="4">RING-type domain-containing protein</fullName>
    </recommendedName>
</protein>
<reference evidence="3" key="1">
    <citation type="journal article" date="2011" name="Proc. Natl. Acad. Sci. U.S.A.">
        <title>Obligate biotrophy features unraveled by the genomic analysis of rust fungi.</title>
        <authorList>
            <person name="Duplessis S."/>
            <person name="Cuomo C.A."/>
            <person name="Lin Y.-C."/>
            <person name="Aerts A."/>
            <person name="Tisserant E."/>
            <person name="Veneault-Fourrey C."/>
            <person name="Joly D.L."/>
            <person name="Hacquard S."/>
            <person name="Amselem J."/>
            <person name="Cantarel B.L."/>
            <person name="Chiu R."/>
            <person name="Coutinho P.M."/>
            <person name="Feau N."/>
            <person name="Field M."/>
            <person name="Frey P."/>
            <person name="Gelhaye E."/>
            <person name="Goldberg J."/>
            <person name="Grabherr M.G."/>
            <person name="Kodira C.D."/>
            <person name="Kohler A."/>
            <person name="Kuees U."/>
            <person name="Lindquist E.A."/>
            <person name="Lucas S.M."/>
            <person name="Mago R."/>
            <person name="Mauceli E."/>
            <person name="Morin E."/>
            <person name="Murat C."/>
            <person name="Pangilinan J.L."/>
            <person name="Park R."/>
            <person name="Pearson M."/>
            <person name="Quesneville H."/>
            <person name="Rouhier N."/>
            <person name="Sakthikumar S."/>
            <person name="Salamov A.A."/>
            <person name="Schmutz J."/>
            <person name="Selles B."/>
            <person name="Shapiro H."/>
            <person name="Tanguay P."/>
            <person name="Tuskan G.A."/>
            <person name="Henrissat B."/>
            <person name="Van de Peer Y."/>
            <person name="Rouze P."/>
            <person name="Ellis J.G."/>
            <person name="Dodds P.N."/>
            <person name="Schein J.E."/>
            <person name="Zhong S."/>
            <person name="Hamelin R.C."/>
            <person name="Grigoriev I.V."/>
            <person name="Szabo L.J."/>
            <person name="Martin F."/>
        </authorList>
    </citation>
    <scope>NUCLEOTIDE SEQUENCE [LARGE SCALE GENOMIC DNA]</scope>
    <source>
        <strain evidence="3">98AG31 / pathotype 3-4-7</strain>
    </source>
</reference>
<dbReference type="RefSeq" id="XP_007404284.1">
    <property type="nucleotide sequence ID" value="XM_007404222.1"/>
</dbReference>
<keyword evidence="3" id="KW-1185">Reference proteome</keyword>
<dbReference type="GeneID" id="18929269"/>
<dbReference type="HOGENOM" id="CLU_559061_0_0_1"/>